<dbReference type="PANTHER" id="PTHR23041:SF78">
    <property type="entry name" value="E3 UBIQUITIN-PROTEIN LIGASE RNF4"/>
    <property type="match status" value="1"/>
</dbReference>
<dbReference type="InterPro" id="IPR001841">
    <property type="entry name" value="Znf_RING"/>
</dbReference>
<dbReference type="GO" id="GO:0008270">
    <property type="term" value="F:zinc ion binding"/>
    <property type="evidence" value="ECO:0007669"/>
    <property type="project" value="UniProtKB-KW"/>
</dbReference>
<dbReference type="KEGG" id="foc:113214693"/>
<dbReference type="InterPro" id="IPR047134">
    <property type="entry name" value="RNF4"/>
</dbReference>
<feature type="compositionally biased region" description="Basic residues" evidence="7">
    <location>
        <begin position="126"/>
        <end position="139"/>
    </location>
</feature>
<dbReference type="GO" id="GO:0097602">
    <property type="term" value="F:cullin family protein binding"/>
    <property type="evidence" value="ECO:0007669"/>
    <property type="project" value="InterPro"/>
</dbReference>
<dbReference type="AlphaFoldDB" id="A0A9C6X510"/>
<feature type="compositionally biased region" description="Polar residues" evidence="7">
    <location>
        <begin position="30"/>
        <end position="39"/>
    </location>
</feature>
<feature type="compositionally biased region" description="Basic residues" evidence="7">
    <location>
        <begin position="65"/>
        <end position="79"/>
    </location>
</feature>
<evidence type="ECO:0000259" key="8">
    <source>
        <dbReference type="PROSITE" id="PS50089"/>
    </source>
</evidence>
<keyword evidence="2" id="KW-0132">Cell division</keyword>
<proteinExistence type="predicted"/>
<dbReference type="PANTHER" id="PTHR23041">
    <property type="entry name" value="RING FINGER DOMAIN-CONTAINING"/>
    <property type="match status" value="1"/>
</dbReference>
<dbReference type="SUPFAM" id="SSF57850">
    <property type="entry name" value="RING/U-box"/>
    <property type="match status" value="1"/>
</dbReference>
<dbReference type="InterPro" id="IPR013083">
    <property type="entry name" value="Znf_RING/FYVE/PHD"/>
</dbReference>
<evidence type="ECO:0000256" key="6">
    <source>
        <dbReference type="PROSITE-ProRule" id="PRU00175"/>
    </source>
</evidence>
<dbReference type="InterPro" id="IPR024991">
    <property type="entry name" value="RING-H2_APC11"/>
</dbReference>
<evidence type="ECO:0000256" key="4">
    <source>
        <dbReference type="ARBA" id="ARBA00022776"/>
    </source>
</evidence>
<dbReference type="GO" id="GO:0031145">
    <property type="term" value="P:anaphase-promoting complex-dependent catabolic process"/>
    <property type="evidence" value="ECO:0007669"/>
    <property type="project" value="InterPro"/>
</dbReference>
<gene>
    <name evidence="10" type="primary">LOC113214693</name>
</gene>
<sequence>MSRLVEASSGSSDRDFLVISSDDDDKENQLPPQSQSNARSKVGGNWRELLSSTSTHRGTVDEKPRRQRGRPKGSKNRKTLKQDAACALLDSDSSDEDNPLVKDQIKRPRLGSNWREATISTGSLPKRSKGRPKGSKNKPTKAASPKKGLECHICKDPDDDSALCLTECGHLFHVHCLEQWVQTSNQKYRTLKFEFISKVVETKGCPDKITL</sequence>
<accession>A0A9C6X510</accession>
<evidence type="ECO:0000256" key="2">
    <source>
        <dbReference type="ARBA" id="ARBA00022618"/>
    </source>
</evidence>
<dbReference type="GO" id="GO:0061630">
    <property type="term" value="F:ubiquitin protein ligase activity"/>
    <property type="evidence" value="ECO:0007669"/>
    <property type="project" value="InterPro"/>
</dbReference>
<keyword evidence="3 6" id="KW-0479">Metal-binding</keyword>
<evidence type="ECO:0000313" key="10">
    <source>
        <dbReference type="RefSeq" id="XP_052129265.1"/>
    </source>
</evidence>
<dbReference type="Proteomes" id="UP000504606">
    <property type="component" value="Unplaced"/>
</dbReference>
<organism evidence="9 10">
    <name type="scientific">Frankliniella occidentalis</name>
    <name type="common">Western flower thrips</name>
    <name type="synonym">Euthrips occidentalis</name>
    <dbReference type="NCBI Taxonomy" id="133901"/>
    <lineage>
        <taxon>Eukaryota</taxon>
        <taxon>Metazoa</taxon>
        <taxon>Ecdysozoa</taxon>
        <taxon>Arthropoda</taxon>
        <taxon>Hexapoda</taxon>
        <taxon>Insecta</taxon>
        <taxon>Pterygota</taxon>
        <taxon>Neoptera</taxon>
        <taxon>Paraneoptera</taxon>
        <taxon>Thysanoptera</taxon>
        <taxon>Terebrantia</taxon>
        <taxon>Thripoidea</taxon>
        <taxon>Thripidae</taxon>
        <taxon>Frankliniella</taxon>
    </lineage>
</organism>
<dbReference type="OrthoDB" id="8062037at2759"/>
<reference evidence="10" key="1">
    <citation type="submission" date="2025-08" db="UniProtKB">
        <authorList>
            <consortium name="RefSeq"/>
        </authorList>
    </citation>
    <scope>IDENTIFICATION</scope>
    <source>
        <tissue evidence="10">Whole organism</tissue>
    </source>
</reference>
<evidence type="ECO:0000313" key="9">
    <source>
        <dbReference type="Proteomes" id="UP000504606"/>
    </source>
</evidence>
<feature type="region of interest" description="Disordered" evidence="7">
    <location>
        <begin position="1"/>
        <end position="147"/>
    </location>
</feature>
<evidence type="ECO:0000256" key="5">
    <source>
        <dbReference type="ARBA" id="ARBA00022833"/>
    </source>
</evidence>
<dbReference type="GO" id="GO:0005680">
    <property type="term" value="C:anaphase-promoting complex"/>
    <property type="evidence" value="ECO:0007669"/>
    <property type="project" value="InterPro"/>
</dbReference>
<dbReference type="PROSITE" id="PS50089">
    <property type="entry name" value="ZF_RING_2"/>
    <property type="match status" value="1"/>
</dbReference>
<evidence type="ECO:0000256" key="1">
    <source>
        <dbReference type="ARBA" id="ARBA00013928"/>
    </source>
</evidence>
<keyword evidence="4" id="KW-0498">Mitosis</keyword>
<dbReference type="Gene3D" id="3.30.40.10">
    <property type="entry name" value="Zinc/RING finger domain, C3HC4 (zinc finger)"/>
    <property type="match status" value="1"/>
</dbReference>
<keyword evidence="4" id="KW-0131">Cell cycle</keyword>
<dbReference type="GO" id="GO:0051301">
    <property type="term" value="P:cell division"/>
    <property type="evidence" value="ECO:0007669"/>
    <property type="project" value="UniProtKB-KW"/>
</dbReference>
<evidence type="ECO:0000256" key="3">
    <source>
        <dbReference type="ARBA" id="ARBA00022771"/>
    </source>
</evidence>
<keyword evidence="3 6" id="KW-0863">Zinc-finger</keyword>
<dbReference type="RefSeq" id="XP_052129265.1">
    <property type="nucleotide sequence ID" value="XM_052273305.1"/>
</dbReference>
<dbReference type="SMART" id="SM00184">
    <property type="entry name" value="RING"/>
    <property type="match status" value="1"/>
</dbReference>
<protein>
    <recommendedName>
        <fullName evidence="1">Anaphase-promoting complex subunit 11</fullName>
    </recommendedName>
</protein>
<keyword evidence="5" id="KW-0862">Zinc</keyword>
<feature type="domain" description="RING-type" evidence="8">
    <location>
        <begin position="151"/>
        <end position="206"/>
    </location>
</feature>
<name>A0A9C6X510_FRAOC</name>
<dbReference type="Pfam" id="PF12861">
    <property type="entry name" value="zf-ANAPC11"/>
    <property type="match status" value="1"/>
</dbReference>
<keyword evidence="9" id="KW-1185">Reference proteome</keyword>
<dbReference type="GeneID" id="113214693"/>
<evidence type="ECO:0000256" key="7">
    <source>
        <dbReference type="SAM" id="MobiDB-lite"/>
    </source>
</evidence>